<dbReference type="RefSeq" id="WP_069962997.1">
    <property type="nucleotide sequence ID" value="NZ_CP016094.1"/>
</dbReference>
<dbReference type="Proteomes" id="UP000095228">
    <property type="component" value="Chromosome"/>
</dbReference>
<dbReference type="AlphaFoldDB" id="A0A1D8AYD4"/>
<keyword evidence="6" id="KW-1185">Reference proteome</keyword>
<dbReference type="OrthoDB" id="86160at2"/>
<keyword evidence="3 5" id="KW-0456">Lyase</keyword>
<dbReference type="GO" id="GO:0005737">
    <property type="term" value="C:cytoplasm"/>
    <property type="evidence" value="ECO:0007669"/>
    <property type="project" value="TreeGrafter"/>
</dbReference>
<dbReference type="PANTHER" id="PTHR30502">
    <property type="entry name" value="2-KETO-3-DEOXY-L-RHAMNONATE ALDOLASE"/>
    <property type="match status" value="1"/>
</dbReference>
<accession>A0A1D8AYD4</accession>
<proteinExistence type="inferred from homology"/>
<dbReference type="STRING" id="1838286.Verru16b_02989"/>
<dbReference type="PANTHER" id="PTHR30502:SF0">
    <property type="entry name" value="PHOSPHOENOLPYRUVATE CARBOXYLASE FAMILY PROTEIN"/>
    <property type="match status" value="1"/>
</dbReference>
<dbReference type="SUPFAM" id="SSF51621">
    <property type="entry name" value="Phosphoenolpyruvate/pyruvate domain"/>
    <property type="match status" value="1"/>
</dbReference>
<dbReference type="InterPro" id="IPR040442">
    <property type="entry name" value="Pyrv_kinase-like_dom_sf"/>
</dbReference>
<dbReference type="InterPro" id="IPR015813">
    <property type="entry name" value="Pyrv/PenolPyrv_kinase-like_dom"/>
</dbReference>
<evidence type="ECO:0000256" key="1">
    <source>
        <dbReference type="ARBA" id="ARBA00005568"/>
    </source>
</evidence>
<evidence type="ECO:0000313" key="5">
    <source>
        <dbReference type="EMBL" id="AOS45898.1"/>
    </source>
</evidence>
<comment type="similarity">
    <text evidence="1">Belongs to the HpcH/HpaI aldolase family.</text>
</comment>
<protein>
    <submittedName>
        <fullName evidence="5">4-hydroxy-2-oxovalerate aldolase</fullName>
        <ecNumber evidence="5">4.1.3.39</ecNumber>
    </submittedName>
</protein>
<keyword evidence="2" id="KW-0479">Metal-binding</keyword>
<dbReference type="Gene3D" id="3.20.20.60">
    <property type="entry name" value="Phosphoenolpyruvate-binding domains"/>
    <property type="match status" value="1"/>
</dbReference>
<evidence type="ECO:0000313" key="6">
    <source>
        <dbReference type="Proteomes" id="UP000095228"/>
    </source>
</evidence>
<dbReference type="Pfam" id="PF03328">
    <property type="entry name" value="HpcH_HpaI"/>
    <property type="match status" value="1"/>
</dbReference>
<dbReference type="GO" id="GO:0046872">
    <property type="term" value="F:metal ion binding"/>
    <property type="evidence" value="ECO:0007669"/>
    <property type="project" value="UniProtKB-KW"/>
</dbReference>
<sequence length="258" mass="28126">MRNLKQALANNDTIVGTWCNSGSPIIAELLASCGFDYVCVDVEHSAVDLPQTQQLFQAITAGSPNCAPMVRLHGVDYSLVKRYVDAGARGVVCPLITTKAEAELLVSAVKYPPHGKRGVGFCRANRFGLRLAEEFVAANEEVLIAVQIEHIDAVNNIDEILSVPGVDAVFIGPYDLTASMGITAQFEHPDYLEARDRILQACQKHKIVAGIHVVQPNTEELLKRSAEGYRFLAYSLDITMLMHTCTAGVAQLRSFLAK</sequence>
<name>A0A1D8AYD4_9BACT</name>
<dbReference type="KEGG" id="obg:Verru16b_02989"/>
<evidence type="ECO:0000259" key="4">
    <source>
        <dbReference type="Pfam" id="PF03328"/>
    </source>
</evidence>
<dbReference type="InterPro" id="IPR050251">
    <property type="entry name" value="HpcH-HpaI_aldolase"/>
</dbReference>
<evidence type="ECO:0000256" key="2">
    <source>
        <dbReference type="ARBA" id="ARBA00022723"/>
    </source>
</evidence>
<reference evidence="5 6" key="1">
    <citation type="submission" date="2016-06" db="EMBL/GenBank/DDBJ databases">
        <title>Three novel species with peptidoglycan cell walls form the new genus Lacunisphaera gen. nov. in the family Opitutaceae of the verrucomicrobial subdivision 4.</title>
        <authorList>
            <person name="Rast P."/>
            <person name="Gloeckner I."/>
            <person name="Jogler M."/>
            <person name="Boedeker C."/>
            <person name="Jeske O."/>
            <person name="Wiegand S."/>
            <person name="Reinhardt R."/>
            <person name="Schumann P."/>
            <person name="Rohde M."/>
            <person name="Spring S."/>
            <person name="Gloeckner F.O."/>
            <person name="Jogler C."/>
        </authorList>
    </citation>
    <scope>NUCLEOTIDE SEQUENCE [LARGE SCALE GENOMIC DNA]</scope>
    <source>
        <strain evidence="5 6">IG16b</strain>
    </source>
</reference>
<dbReference type="GO" id="GO:0008701">
    <property type="term" value="F:4-hydroxy-2-oxovalerate aldolase activity"/>
    <property type="evidence" value="ECO:0007669"/>
    <property type="project" value="UniProtKB-EC"/>
</dbReference>
<dbReference type="EC" id="4.1.3.39" evidence="5"/>
<organism evidence="5 6">
    <name type="scientific">Lacunisphaera limnophila</name>
    <dbReference type="NCBI Taxonomy" id="1838286"/>
    <lineage>
        <taxon>Bacteria</taxon>
        <taxon>Pseudomonadati</taxon>
        <taxon>Verrucomicrobiota</taxon>
        <taxon>Opitutia</taxon>
        <taxon>Opitutales</taxon>
        <taxon>Opitutaceae</taxon>
        <taxon>Lacunisphaera</taxon>
    </lineage>
</organism>
<evidence type="ECO:0000256" key="3">
    <source>
        <dbReference type="ARBA" id="ARBA00023239"/>
    </source>
</evidence>
<dbReference type="GO" id="GO:0016832">
    <property type="term" value="F:aldehyde-lyase activity"/>
    <property type="evidence" value="ECO:0007669"/>
    <property type="project" value="TreeGrafter"/>
</dbReference>
<dbReference type="EMBL" id="CP016094">
    <property type="protein sequence ID" value="AOS45898.1"/>
    <property type="molecule type" value="Genomic_DNA"/>
</dbReference>
<dbReference type="InterPro" id="IPR005000">
    <property type="entry name" value="Aldolase/citrate-lyase_domain"/>
</dbReference>
<gene>
    <name evidence="5" type="primary">bphF</name>
    <name evidence="5" type="ORF">Verru16b_02989</name>
</gene>
<feature type="domain" description="HpcH/HpaI aldolase/citrate lyase" evidence="4">
    <location>
        <begin position="16"/>
        <end position="243"/>
    </location>
</feature>